<accession>A0A5C0ZUQ6</accession>
<dbReference type="RefSeq" id="WP_139148731.1">
    <property type="nucleotide sequence ID" value="NZ_CP043420.1"/>
</dbReference>
<name>A0A5C0ZUQ6_9GAMM</name>
<dbReference type="Proteomes" id="UP000322553">
    <property type="component" value="Chromosome"/>
</dbReference>
<dbReference type="OrthoDB" id="9946795at2"/>
<sequence>MFGIGHASRGRSAPGPLIDALCRAPLPAEALRIQAREQEVRFRLAPSPHATRRTEISVWLNVENCQVFVVRFDRPVDDPCAPPTQQTMSLKKIRAQLEQHIRIQCRHHGWQQVDGR</sequence>
<keyword evidence="2" id="KW-1185">Reference proteome</keyword>
<dbReference type="EMBL" id="CP043420">
    <property type="protein sequence ID" value="QEL09698.1"/>
    <property type="molecule type" value="Genomic_DNA"/>
</dbReference>
<gene>
    <name evidence="1" type="ORF">FY550_00190</name>
</gene>
<reference evidence="1 2" key="1">
    <citation type="submission" date="2019-08" db="EMBL/GenBank/DDBJ databases">
        <title>Complete genome sequence of Kushneria sp. YCWA18, a halophilic phosphate-solubilizing bacterium isolated from Daqiao saltern in China.</title>
        <authorList>
            <person name="Du G.-X."/>
            <person name="Qu L.-Y."/>
        </authorList>
    </citation>
    <scope>NUCLEOTIDE SEQUENCE [LARGE SCALE GENOMIC DNA]</scope>
    <source>
        <strain evidence="1 2">YCWA18</strain>
    </source>
</reference>
<dbReference type="AlphaFoldDB" id="A0A5C0ZUQ6"/>
<evidence type="ECO:0000313" key="1">
    <source>
        <dbReference type="EMBL" id="QEL09698.1"/>
    </source>
</evidence>
<dbReference type="KEGG" id="kuy:FY550_00190"/>
<organism evidence="1 2">
    <name type="scientific">Kushneria phosphatilytica</name>
    <dbReference type="NCBI Taxonomy" id="657387"/>
    <lineage>
        <taxon>Bacteria</taxon>
        <taxon>Pseudomonadati</taxon>
        <taxon>Pseudomonadota</taxon>
        <taxon>Gammaproteobacteria</taxon>
        <taxon>Oceanospirillales</taxon>
        <taxon>Halomonadaceae</taxon>
        <taxon>Kushneria</taxon>
    </lineage>
</organism>
<protein>
    <submittedName>
        <fullName evidence="1">Uncharacterized protein</fullName>
    </submittedName>
</protein>
<evidence type="ECO:0000313" key="2">
    <source>
        <dbReference type="Proteomes" id="UP000322553"/>
    </source>
</evidence>
<proteinExistence type="predicted"/>